<reference evidence="1 2" key="1">
    <citation type="journal article" date="2019" name="Sci. Rep.">
        <title>Orb-weaving spider Araneus ventricosus genome elucidates the spidroin gene catalogue.</title>
        <authorList>
            <person name="Kono N."/>
            <person name="Nakamura H."/>
            <person name="Ohtoshi R."/>
            <person name="Moran D.A.P."/>
            <person name="Shinohara A."/>
            <person name="Yoshida Y."/>
            <person name="Fujiwara M."/>
            <person name="Mori M."/>
            <person name="Tomita M."/>
            <person name="Arakawa K."/>
        </authorList>
    </citation>
    <scope>NUCLEOTIDE SEQUENCE [LARGE SCALE GENOMIC DNA]</scope>
</reference>
<dbReference type="EMBL" id="BGPR01008763">
    <property type="protein sequence ID" value="GBN35910.1"/>
    <property type="molecule type" value="Genomic_DNA"/>
</dbReference>
<dbReference type="Proteomes" id="UP000499080">
    <property type="component" value="Unassembled WGS sequence"/>
</dbReference>
<keyword evidence="2" id="KW-1185">Reference proteome</keyword>
<dbReference type="OrthoDB" id="8061888at2759"/>
<comment type="caution">
    <text evidence="1">The sequence shown here is derived from an EMBL/GenBank/DDBJ whole genome shotgun (WGS) entry which is preliminary data.</text>
</comment>
<gene>
    <name evidence="1" type="ORF">AVEN_131891_1</name>
</gene>
<evidence type="ECO:0000313" key="2">
    <source>
        <dbReference type="Proteomes" id="UP000499080"/>
    </source>
</evidence>
<evidence type="ECO:0000313" key="1">
    <source>
        <dbReference type="EMBL" id="GBN35910.1"/>
    </source>
</evidence>
<protein>
    <submittedName>
        <fullName evidence="1">Uncharacterized protein</fullName>
    </submittedName>
</protein>
<accession>A0A4Y2NB91</accession>
<organism evidence="1 2">
    <name type="scientific">Araneus ventricosus</name>
    <name type="common">Orbweaver spider</name>
    <name type="synonym">Epeira ventricosa</name>
    <dbReference type="NCBI Taxonomy" id="182803"/>
    <lineage>
        <taxon>Eukaryota</taxon>
        <taxon>Metazoa</taxon>
        <taxon>Ecdysozoa</taxon>
        <taxon>Arthropoda</taxon>
        <taxon>Chelicerata</taxon>
        <taxon>Arachnida</taxon>
        <taxon>Araneae</taxon>
        <taxon>Araneomorphae</taxon>
        <taxon>Entelegynae</taxon>
        <taxon>Araneoidea</taxon>
        <taxon>Araneidae</taxon>
        <taxon>Araneus</taxon>
    </lineage>
</organism>
<dbReference type="AlphaFoldDB" id="A0A4Y2NB91"/>
<name>A0A4Y2NB91_ARAVE</name>
<sequence>MDSLSQQHSNALSKYFIISSETRNDLKTSSPILIHKSIISIAGEVKSIKKLSNGNILIEVLNSKQAEHLKKLEKIGNIKVAVSPHYTLNHSKGVVSESEFQRDLEEDLLECLKTQNVIAMKRITIKRNAKSFQQNI</sequence>
<proteinExistence type="predicted"/>